<proteinExistence type="predicted"/>
<reference evidence="2 3" key="1">
    <citation type="journal article" date="2022" name="bioRxiv">
        <title>Genomics of Preaxostyla Flagellates Illuminates Evolutionary Transitions and the Path Towards Mitochondrial Loss.</title>
        <authorList>
            <person name="Novak L.V.F."/>
            <person name="Treitli S.C."/>
            <person name="Pyrih J."/>
            <person name="Halakuc P."/>
            <person name="Pipaliya S.V."/>
            <person name="Vacek V."/>
            <person name="Brzon O."/>
            <person name="Soukal P."/>
            <person name="Eme L."/>
            <person name="Dacks J.B."/>
            <person name="Karnkowska A."/>
            <person name="Elias M."/>
            <person name="Hampl V."/>
        </authorList>
    </citation>
    <scope>NUCLEOTIDE SEQUENCE [LARGE SCALE GENOMIC DNA]</scope>
    <source>
        <strain evidence="2">NAU3</strain>
        <tissue evidence="2">Gut</tissue>
    </source>
</reference>
<evidence type="ECO:0000256" key="1">
    <source>
        <dbReference type="SAM" id="MobiDB-lite"/>
    </source>
</evidence>
<feature type="compositionally biased region" description="Basic and acidic residues" evidence="1">
    <location>
        <begin position="153"/>
        <end position="162"/>
    </location>
</feature>
<dbReference type="Proteomes" id="UP001281761">
    <property type="component" value="Unassembled WGS sequence"/>
</dbReference>
<evidence type="ECO:0000313" key="2">
    <source>
        <dbReference type="EMBL" id="KAK2941561.1"/>
    </source>
</evidence>
<protein>
    <submittedName>
        <fullName evidence="2">Uncharacterized protein</fullName>
    </submittedName>
</protein>
<sequence>MQRSRMRNRMELAGRASGRVSKVDGTDRSKVEENERQSINQTVLSSQIPSIPESLVICSGSSLGYLASLLVTMRRLQHLGQLSVRLRVIIWISNGRELSTLEVLRQTISEILDDPTPHTNTEILTDDTPLISRRHTTEYGEKGFVGASNDDSTPQKKEHEPTHLQNSLSTPLADSEAEFEVPSAHIPALAQQDDQISQAQLSTFSDSPSVKSRFLSQQKHFAGLQNSPDSPLRLLLSFGGGIDEGSEAEQGASPSHPTRILSSYVRLQAGRALIKSIVGR</sequence>
<comment type="caution">
    <text evidence="2">The sequence shown here is derived from an EMBL/GenBank/DDBJ whole genome shotgun (WGS) entry which is preliminary data.</text>
</comment>
<keyword evidence="3" id="KW-1185">Reference proteome</keyword>
<accession>A0ABQ9WSY7</accession>
<feature type="region of interest" description="Disordered" evidence="1">
    <location>
        <begin position="138"/>
        <end position="177"/>
    </location>
</feature>
<feature type="compositionally biased region" description="Basic and acidic residues" evidence="1">
    <location>
        <begin position="21"/>
        <end position="36"/>
    </location>
</feature>
<organism evidence="2 3">
    <name type="scientific">Blattamonas nauphoetae</name>
    <dbReference type="NCBI Taxonomy" id="2049346"/>
    <lineage>
        <taxon>Eukaryota</taxon>
        <taxon>Metamonada</taxon>
        <taxon>Preaxostyla</taxon>
        <taxon>Oxymonadida</taxon>
        <taxon>Blattamonas</taxon>
    </lineage>
</organism>
<dbReference type="EMBL" id="JARBJD010000489">
    <property type="protein sequence ID" value="KAK2941561.1"/>
    <property type="molecule type" value="Genomic_DNA"/>
</dbReference>
<evidence type="ECO:0000313" key="3">
    <source>
        <dbReference type="Proteomes" id="UP001281761"/>
    </source>
</evidence>
<gene>
    <name evidence="2" type="ORF">BLNAU_23524</name>
</gene>
<name>A0ABQ9WSY7_9EUKA</name>
<feature type="region of interest" description="Disordered" evidence="1">
    <location>
        <begin position="1"/>
        <end position="36"/>
    </location>
</feature>
<feature type="compositionally biased region" description="Polar residues" evidence="1">
    <location>
        <begin position="163"/>
        <end position="172"/>
    </location>
</feature>